<gene>
    <name evidence="1" type="ORF">Patl1_02552</name>
</gene>
<keyword evidence="2" id="KW-1185">Reference proteome</keyword>
<proteinExistence type="predicted"/>
<accession>A0ACC1CB19</accession>
<protein>
    <submittedName>
        <fullName evidence="1">Uncharacterized protein</fullName>
    </submittedName>
</protein>
<comment type="caution">
    <text evidence="1">The sequence shown here is derived from an EMBL/GenBank/DDBJ whole genome shotgun (WGS) entry which is preliminary data.</text>
</comment>
<evidence type="ECO:0000313" key="2">
    <source>
        <dbReference type="Proteomes" id="UP001164250"/>
    </source>
</evidence>
<sequence>MCHVMRKLLTTIGVHPTVIELVRSQLYLRPPLMRYLRQWP</sequence>
<evidence type="ECO:0000313" key="1">
    <source>
        <dbReference type="EMBL" id="KAJ0112707.1"/>
    </source>
</evidence>
<reference evidence="2" key="1">
    <citation type="journal article" date="2023" name="G3 (Bethesda)">
        <title>Genome assembly and association tests identify interacting loci associated with vigor, precocity, and sex in interspecific pistachio rootstocks.</title>
        <authorList>
            <person name="Palmer W."/>
            <person name="Jacygrad E."/>
            <person name="Sagayaradj S."/>
            <person name="Cavanaugh K."/>
            <person name="Han R."/>
            <person name="Bertier L."/>
            <person name="Beede B."/>
            <person name="Kafkas S."/>
            <person name="Golino D."/>
            <person name="Preece J."/>
            <person name="Michelmore R."/>
        </authorList>
    </citation>
    <scope>NUCLEOTIDE SEQUENCE [LARGE SCALE GENOMIC DNA]</scope>
</reference>
<dbReference type="Proteomes" id="UP001164250">
    <property type="component" value="Chromosome 1"/>
</dbReference>
<organism evidence="1 2">
    <name type="scientific">Pistacia atlantica</name>
    <dbReference type="NCBI Taxonomy" id="434234"/>
    <lineage>
        <taxon>Eukaryota</taxon>
        <taxon>Viridiplantae</taxon>
        <taxon>Streptophyta</taxon>
        <taxon>Embryophyta</taxon>
        <taxon>Tracheophyta</taxon>
        <taxon>Spermatophyta</taxon>
        <taxon>Magnoliopsida</taxon>
        <taxon>eudicotyledons</taxon>
        <taxon>Gunneridae</taxon>
        <taxon>Pentapetalae</taxon>
        <taxon>rosids</taxon>
        <taxon>malvids</taxon>
        <taxon>Sapindales</taxon>
        <taxon>Anacardiaceae</taxon>
        <taxon>Pistacia</taxon>
    </lineage>
</organism>
<dbReference type="EMBL" id="CM047897">
    <property type="protein sequence ID" value="KAJ0112707.1"/>
    <property type="molecule type" value="Genomic_DNA"/>
</dbReference>
<name>A0ACC1CB19_9ROSI</name>